<comment type="subcellular location">
    <subcellularLocation>
        <location evidence="1">Secreted</location>
    </subcellularLocation>
</comment>
<protein>
    <submittedName>
        <fullName evidence="7">C-C motif chemokine 3-like</fullName>
    </submittedName>
</protein>
<dbReference type="OrthoDB" id="8934837at2759"/>
<dbReference type="Proteomes" id="UP000694397">
    <property type="component" value="Chromosome 7"/>
</dbReference>
<dbReference type="InterPro" id="IPR039809">
    <property type="entry name" value="Chemokine_b/g/d"/>
</dbReference>
<dbReference type="Pfam" id="PF00048">
    <property type="entry name" value="IL8"/>
    <property type="match status" value="1"/>
</dbReference>
<evidence type="ECO:0000256" key="5">
    <source>
        <dbReference type="SAM" id="SignalP"/>
    </source>
</evidence>
<feature type="signal peptide" evidence="5">
    <location>
        <begin position="1"/>
        <end position="21"/>
    </location>
</feature>
<dbReference type="PANTHER" id="PTHR12015">
    <property type="entry name" value="SMALL INDUCIBLE CYTOKINE A"/>
    <property type="match status" value="1"/>
</dbReference>
<gene>
    <name evidence="7" type="primary">LOC114910921</name>
</gene>
<dbReference type="SMART" id="SM00199">
    <property type="entry name" value="SCY"/>
    <property type="match status" value="1"/>
</dbReference>
<evidence type="ECO:0000256" key="2">
    <source>
        <dbReference type="ARBA" id="ARBA00022514"/>
    </source>
</evidence>
<dbReference type="PANTHER" id="PTHR12015:SF183">
    <property type="entry name" value="C-C MOTIF CHEMOKINE 3"/>
    <property type="match status" value="1"/>
</dbReference>
<dbReference type="GeneTree" id="ENSGT01150000288005"/>
<dbReference type="InterPro" id="IPR001811">
    <property type="entry name" value="Chemokine_IL8-like_dom"/>
</dbReference>
<dbReference type="SUPFAM" id="SSF54117">
    <property type="entry name" value="Interleukin 8-like chemokines"/>
    <property type="match status" value="1"/>
</dbReference>
<dbReference type="CDD" id="cd00272">
    <property type="entry name" value="Chemokine_CC"/>
    <property type="match status" value="1"/>
</dbReference>
<dbReference type="InterPro" id="IPR036048">
    <property type="entry name" value="Interleukin_8-like_sf"/>
</dbReference>
<keyword evidence="2" id="KW-0202">Cytokine</keyword>
<evidence type="ECO:0000259" key="6">
    <source>
        <dbReference type="SMART" id="SM00199"/>
    </source>
</evidence>
<dbReference type="RefSeq" id="XP_029109204.1">
    <property type="nucleotide sequence ID" value="XM_029253371.1"/>
</dbReference>
<evidence type="ECO:0000256" key="4">
    <source>
        <dbReference type="ARBA" id="ARBA00022729"/>
    </source>
</evidence>
<evidence type="ECO:0000313" key="7">
    <source>
        <dbReference type="Ensembl" id="ENSSFOP00015037307.1"/>
    </source>
</evidence>
<keyword evidence="4 5" id="KW-0732">Signal</keyword>
<dbReference type="GO" id="GO:0005615">
    <property type="term" value="C:extracellular space"/>
    <property type="evidence" value="ECO:0007669"/>
    <property type="project" value="UniProtKB-KW"/>
</dbReference>
<dbReference type="GeneID" id="114910921"/>
<dbReference type="AlphaFoldDB" id="A0A8C9SJC2"/>
<keyword evidence="3" id="KW-0964">Secreted</keyword>
<name>A0A8C9SJC2_SCLFO</name>
<accession>A0A8C9SJC2</accession>
<evidence type="ECO:0000313" key="8">
    <source>
        <dbReference type="Proteomes" id="UP000694397"/>
    </source>
</evidence>
<feature type="chain" id="PRO_5034497294" evidence="5">
    <location>
        <begin position="22"/>
        <end position="101"/>
    </location>
</feature>
<reference evidence="7" key="2">
    <citation type="submission" date="2025-08" db="UniProtKB">
        <authorList>
            <consortium name="Ensembl"/>
        </authorList>
    </citation>
    <scope>IDENTIFICATION</scope>
</reference>
<proteinExistence type="predicted"/>
<dbReference type="Ensembl" id="ENSSFOT00015037717.2">
    <property type="protein sequence ID" value="ENSSFOP00015037307.1"/>
    <property type="gene ID" value="ENSSFOG00015023739.2"/>
</dbReference>
<keyword evidence="8" id="KW-1185">Reference proteome</keyword>
<evidence type="ECO:0000256" key="3">
    <source>
        <dbReference type="ARBA" id="ARBA00022525"/>
    </source>
</evidence>
<reference evidence="7" key="3">
    <citation type="submission" date="2025-09" db="UniProtKB">
        <authorList>
            <consortium name="Ensembl"/>
        </authorList>
    </citation>
    <scope>IDENTIFICATION</scope>
</reference>
<evidence type="ECO:0000256" key="1">
    <source>
        <dbReference type="ARBA" id="ARBA00004613"/>
    </source>
</evidence>
<dbReference type="Gene3D" id="2.40.50.40">
    <property type="match status" value="1"/>
</dbReference>
<organism evidence="7 8">
    <name type="scientific">Scleropages formosus</name>
    <name type="common">Asian bonytongue</name>
    <name type="synonym">Osteoglossum formosum</name>
    <dbReference type="NCBI Taxonomy" id="113540"/>
    <lineage>
        <taxon>Eukaryota</taxon>
        <taxon>Metazoa</taxon>
        <taxon>Chordata</taxon>
        <taxon>Craniata</taxon>
        <taxon>Vertebrata</taxon>
        <taxon>Euteleostomi</taxon>
        <taxon>Actinopterygii</taxon>
        <taxon>Neopterygii</taxon>
        <taxon>Teleostei</taxon>
        <taxon>Osteoglossocephala</taxon>
        <taxon>Osteoglossomorpha</taxon>
        <taxon>Osteoglossiformes</taxon>
        <taxon>Osteoglossidae</taxon>
        <taxon>Scleropages</taxon>
    </lineage>
</organism>
<dbReference type="KEGG" id="sfm:114910921"/>
<sequence length="101" mass="11147">MKILSAVLLLAMLCSHQLVSGAILPSASNDCCVKFFKGVIPLKKIMSYYKTSSSCPKQAIVMKTDKGQQCVNPEMPWVKRHVASLDRQTTTTTTVKKTTQI</sequence>
<reference evidence="7 8" key="1">
    <citation type="submission" date="2019-04" db="EMBL/GenBank/DDBJ databases">
        <authorList>
            <consortium name="Wellcome Sanger Institute Data Sharing"/>
        </authorList>
    </citation>
    <scope>NUCLEOTIDE SEQUENCE [LARGE SCALE GENOMIC DNA]</scope>
</reference>
<dbReference type="GO" id="GO:0006955">
    <property type="term" value="P:immune response"/>
    <property type="evidence" value="ECO:0007669"/>
    <property type="project" value="InterPro"/>
</dbReference>
<dbReference type="GO" id="GO:0008009">
    <property type="term" value="F:chemokine activity"/>
    <property type="evidence" value="ECO:0007669"/>
    <property type="project" value="InterPro"/>
</dbReference>
<feature type="domain" description="Chemokine interleukin-8-like" evidence="6">
    <location>
        <begin position="28"/>
        <end position="85"/>
    </location>
</feature>